<evidence type="ECO:0000256" key="3">
    <source>
        <dbReference type="ARBA" id="ARBA00022801"/>
    </source>
</evidence>
<dbReference type="InterPro" id="IPR001314">
    <property type="entry name" value="Peptidase_S1A"/>
</dbReference>
<keyword evidence="8" id="KW-0732">Signal</keyword>
<evidence type="ECO:0000256" key="4">
    <source>
        <dbReference type="ARBA" id="ARBA00022825"/>
    </source>
</evidence>
<feature type="domain" description="Peptidase S1" evidence="9">
    <location>
        <begin position="333"/>
        <end position="557"/>
    </location>
</feature>
<keyword evidence="3 7" id="KW-0378">Hydrolase</keyword>
<accession>A0ABM1Z9D4</accession>
<dbReference type="Proteomes" id="UP000069940">
    <property type="component" value="Unassembled WGS sequence"/>
</dbReference>
<keyword evidence="4 7" id="KW-0720">Serine protease</keyword>
<reference evidence="10" key="2">
    <citation type="submission" date="2025-05" db="UniProtKB">
        <authorList>
            <consortium name="EnsemblMetazoa"/>
        </authorList>
    </citation>
    <scope>IDENTIFICATION</scope>
    <source>
        <strain evidence="10">Foshan</strain>
    </source>
</reference>
<evidence type="ECO:0000259" key="9">
    <source>
        <dbReference type="PROSITE" id="PS50240"/>
    </source>
</evidence>
<dbReference type="PROSITE" id="PS50240">
    <property type="entry name" value="TRYPSIN_DOM"/>
    <property type="match status" value="2"/>
</dbReference>
<reference evidence="11" key="1">
    <citation type="journal article" date="2015" name="Proc. Natl. Acad. Sci. U.S.A.">
        <title>Genome sequence of the Asian Tiger mosquito, Aedes albopictus, reveals insights into its biology, genetics, and evolution.</title>
        <authorList>
            <person name="Chen X.G."/>
            <person name="Jiang X."/>
            <person name="Gu J."/>
            <person name="Xu M."/>
            <person name="Wu Y."/>
            <person name="Deng Y."/>
            <person name="Zhang C."/>
            <person name="Bonizzoni M."/>
            <person name="Dermauw W."/>
            <person name="Vontas J."/>
            <person name="Armbruster P."/>
            <person name="Huang X."/>
            <person name="Yang Y."/>
            <person name="Zhang H."/>
            <person name="He W."/>
            <person name="Peng H."/>
            <person name="Liu Y."/>
            <person name="Wu K."/>
            <person name="Chen J."/>
            <person name="Lirakis M."/>
            <person name="Topalis P."/>
            <person name="Van Leeuwen T."/>
            <person name="Hall A.B."/>
            <person name="Jiang X."/>
            <person name="Thorpe C."/>
            <person name="Mueller R.L."/>
            <person name="Sun C."/>
            <person name="Waterhouse R.M."/>
            <person name="Yan G."/>
            <person name="Tu Z.J."/>
            <person name="Fang X."/>
            <person name="James A.A."/>
        </authorList>
    </citation>
    <scope>NUCLEOTIDE SEQUENCE [LARGE SCALE GENOMIC DNA]</scope>
    <source>
        <strain evidence="11">Foshan</strain>
    </source>
</reference>
<dbReference type="CDD" id="cd00190">
    <property type="entry name" value="Tryp_SPc"/>
    <property type="match status" value="2"/>
</dbReference>
<comment type="similarity">
    <text evidence="6">Belongs to the peptidase S1 family. CLIP subfamily.</text>
</comment>
<keyword evidence="11" id="KW-1185">Reference proteome</keyword>
<evidence type="ECO:0000256" key="6">
    <source>
        <dbReference type="ARBA" id="ARBA00024195"/>
    </source>
</evidence>
<dbReference type="InterPro" id="IPR018114">
    <property type="entry name" value="TRYPSIN_HIS"/>
</dbReference>
<protein>
    <recommendedName>
        <fullName evidence="9">Peptidase S1 domain-containing protein</fullName>
    </recommendedName>
</protein>
<keyword evidence="2" id="KW-0222">Digestion</keyword>
<name>A0ABM1Z9D4_AEDAL</name>
<keyword evidence="5" id="KW-1015">Disulfide bond</keyword>
<dbReference type="PROSITE" id="PS00135">
    <property type="entry name" value="TRYPSIN_SER"/>
    <property type="match status" value="1"/>
</dbReference>
<dbReference type="PANTHER" id="PTHR24276">
    <property type="entry name" value="POLYSERASE-RELATED"/>
    <property type="match status" value="1"/>
</dbReference>
<dbReference type="Gene3D" id="2.40.10.10">
    <property type="entry name" value="Trypsin-like serine proteases"/>
    <property type="match status" value="3"/>
</dbReference>
<dbReference type="SMART" id="SM00020">
    <property type="entry name" value="Tryp_SPc"/>
    <property type="match status" value="2"/>
</dbReference>
<evidence type="ECO:0000256" key="2">
    <source>
        <dbReference type="ARBA" id="ARBA00022757"/>
    </source>
</evidence>
<dbReference type="EnsemblMetazoa" id="AALFPA23_016309.R23778">
    <property type="protein sequence ID" value="AALFPA23_016309.P23778"/>
    <property type="gene ID" value="AALFPA23_016309"/>
</dbReference>
<dbReference type="RefSeq" id="XP_062713581.1">
    <property type="nucleotide sequence ID" value="XM_062857597.1"/>
</dbReference>
<dbReference type="InterPro" id="IPR001254">
    <property type="entry name" value="Trypsin_dom"/>
</dbReference>
<sequence>MKTGIVLALCVVSALAGPEEEIWLKFNKLRPAGLEGYEVPDFEGRIIGGSEVDIANFPYQLSLRHNGDHICGASVISSNWALSAAHCTVSPVTVSSASLRGGSTSRLTGGIIFAVAQIINHPQYNANAIDNDVSVLRPTTSFAGTNISPITIVPAGTSFAGGTRSVVSGWGLTSPGGSLSTNLQAVDIPVVATATCREQWGASRITDTMICAGEPGRDSCTSDSGGPLVTGGRQFGIVSWGSPQCGGNLAGVYANIGASVIRTFISSNTGWDTVSVGSRVLAKMKVFVVLALCLAAVAAGPEEDIWLQFNRRMPGAYYGMKEPIARPPVTGRIVGGVDADIESFPYQLSLRRSGSHSCGASVISDRWALSAAHCTYPVPSLAIMSLRGGTANRLEGGIIFEVEQIINHPQYDDWNLENDVCVLRTVEPLEGLHITPIQLVPAETYYPHGTRAVLSGWGLTSVPGSLPVILQMVDIPVIEAETCRAGWPAGWVTDDMLCASEPGRDACNGDSGGPLVTGGRQIGIVSWGATNCLGNEPGVYARVAYPLLRNWITDVTGV</sequence>
<dbReference type="Pfam" id="PF00089">
    <property type="entry name" value="Trypsin"/>
    <property type="match status" value="2"/>
</dbReference>
<keyword evidence="1 7" id="KW-0645">Protease</keyword>
<dbReference type="InterPro" id="IPR033116">
    <property type="entry name" value="TRYPSIN_SER"/>
</dbReference>
<organism evidence="10 11">
    <name type="scientific">Aedes albopictus</name>
    <name type="common">Asian tiger mosquito</name>
    <name type="synonym">Stegomyia albopicta</name>
    <dbReference type="NCBI Taxonomy" id="7160"/>
    <lineage>
        <taxon>Eukaryota</taxon>
        <taxon>Metazoa</taxon>
        <taxon>Ecdysozoa</taxon>
        <taxon>Arthropoda</taxon>
        <taxon>Hexapoda</taxon>
        <taxon>Insecta</taxon>
        <taxon>Pterygota</taxon>
        <taxon>Neoptera</taxon>
        <taxon>Endopterygota</taxon>
        <taxon>Diptera</taxon>
        <taxon>Nematocera</taxon>
        <taxon>Culicoidea</taxon>
        <taxon>Culicidae</taxon>
        <taxon>Culicinae</taxon>
        <taxon>Aedini</taxon>
        <taxon>Aedes</taxon>
        <taxon>Stegomyia</taxon>
    </lineage>
</organism>
<feature type="domain" description="Peptidase S1" evidence="9">
    <location>
        <begin position="46"/>
        <end position="270"/>
    </location>
</feature>
<evidence type="ECO:0000256" key="7">
    <source>
        <dbReference type="RuleBase" id="RU363034"/>
    </source>
</evidence>
<evidence type="ECO:0000256" key="1">
    <source>
        <dbReference type="ARBA" id="ARBA00022670"/>
    </source>
</evidence>
<dbReference type="GeneID" id="109401744"/>
<dbReference type="InterPro" id="IPR043504">
    <property type="entry name" value="Peptidase_S1_PA_chymotrypsin"/>
</dbReference>
<dbReference type="InterPro" id="IPR050430">
    <property type="entry name" value="Peptidase_S1"/>
</dbReference>
<evidence type="ECO:0000256" key="5">
    <source>
        <dbReference type="ARBA" id="ARBA00023157"/>
    </source>
</evidence>
<dbReference type="PRINTS" id="PR00722">
    <property type="entry name" value="CHYMOTRYPSIN"/>
</dbReference>
<proteinExistence type="inferred from homology"/>
<dbReference type="PANTHER" id="PTHR24276:SF91">
    <property type="entry name" value="AT26814P-RELATED"/>
    <property type="match status" value="1"/>
</dbReference>
<dbReference type="PROSITE" id="PS00134">
    <property type="entry name" value="TRYPSIN_HIS"/>
    <property type="match status" value="2"/>
</dbReference>
<evidence type="ECO:0000313" key="11">
    <source>
        <dbReference type="Proteomes" id="UP000069940"/>
    </source>
</evidence>
<evidence type="ECO:0000256" key="8">
    <source>
        <dbReference type="SAM" id="SignalP"/>
    </source>
</evidence>
<feature type="signal peptide" evidence="8">
    <location>
        <begin position="1"/>
        <end position="16"/>
    </location>
</feature>
<dbReference type="InterPro" id="IPR009003">
    <property type="entry name" value="Peptidase_S1_PA"/>
</dbReference>
<dbReference type="SUPFAM" id="SSF50494">
    <property type="entry name" value="Trypsin-like serine proteases"/>
    <property type="match status" value="2"/>
</dbReference>
<feature type="chain" id="PRO_5047279186" description="Peptidase S1 domain-containing protein" evidence="8">
    <location>
        <begin position="17"/>
        <end position="558"/>
    </location>
</feature>
<evidence type="ECO:0000313" key="10">
    <source>
        <dbReference type="EnsemblMetazoa" id="AALFPA23_016309.P23778"/>
    </source>
</evidence>